<dbReference type="Pfam" id="PF00857">
    <property type="entry name" value="Isochorismatase"/>
    <property type="match status" value="1"/>
</dbReference>
<reference evidence="3" key="3">
    <citation type="submission" date="2023-12" db="EMBL/GenBank/DDBJ databases">
        <authorList>
            <person name="Sun Q."/>
            <person name="Inoue M."/>
        </authorList>
    </citation>
    <scope>NUCLEOTIDE SEQUENCE</scope>
    <source>
        <strain evidence="3">JCM 12289</strain>
    </source>
</reference>
<dbReference type="RefSeq" id="WP_244703791.1">
    <property type="nucleotide sequence ID" value="NZ_BAAADN010000022.1"/>
</dbReference>
<name>A0AAV3SG98_HALDO</name>
<evidence type="ECO:0000313" key="6">
    <source>
        <dbReference type="Proteomes" id="UP001500962"/>
    </source>
</evidence>
<organism evidence="3 6">
    <name type="scientific">Halococcus dombrowskii</name>
    <dbReference type="NCBI Taxonomy" id="179637"/>
    <lineage>
        <taxon>Archaea</taxon>
        <taxon>Methanobacteriati</taxon>
        <taxon>Methanobacteriota</taxon>
        <taxon>Stenosarchaea group</taxon>
        <taxon>Halobacteria</taxon>
        <taxon>Halobacteriales</taxon>
        <taxon>Halococcaceae</taxon>
        <taxon>Halococcus</taxon>
    </lineage>
</organism>
<evidence type="ECO:0000256" key="1">
    <source>
        <dbReference type="ARBA" id="ARBA00022801"/>
    </source>
</evidence>
<dbReference type="GO" id="GO:0016787">
    <property type="term" value="F:hydrolase activity"/>
    <property type="evidence" value="ECO:0007669"/>
    <property type="project" value="UniProtKB-KW"/>
</dbReference>
<dbReference type="GeneID" id="71760781"/>
<dbReference type="EMBL" id="BAAADN010000022">
    <property type="protein sequence ID" value="GAA0458819.1"/>
    <property type="molecule type" value="Genomic_DNA"/>
</dbReference>
<sequence length="220" mass="24629">MDEYTQPDREHAALLTIDTQRDFTREEGSATIPGTNEAAGTMQRVTRQFREQGSPIVHVVRLYRSDGSNADLCRRAGIEDGDRVAIPGSDGAELVDEITPVGDVSLDTDRLLDGEFQRIGDDETIMYKPRWGAFYDTGLEERLRAADIDTVVVCGCNFPNCPRTTIYEASERDFRVVVVTDALSGLYERGREELRDIGVHLMDANEFGEWFGARNTNSSR</sequence>
<evidence type="ECO:0000313" key="5">
    <source>
        <dbReference type="Proteomes" id="UP000830542"/>
    </source>
</evidence>
<reference evidence="3" key="1">
    <citation type="journal article" date="2014" name="Int. J. Syst. Evol. Microbiol.">
        <title>Complete genome sequence of Corynebacterium casei LMG S-19264T (=DSM 44701T), isolated from a smear-ripened cheese.</title>
        <authorList>
            <consortium name="US DOE Joint Genome Institute (JGI-PGF)"/>
            <person name="Walter F."/>
            <person name="Albersmeier A."/>
            <person name="Kalinowski J."/>
            <person name="Ruckert C."/>
        </authorList>
    </citation>
    <scope>NUCLEOTIDE SEQUENCE</scope>
    <source>
        <strain evidence="3">JCM 12289</strain>
    </source>
</reference>
<keyword evidence="1 3" id="KW-0378">Hydrolase</keyword>
<evidence type="ECO:0000313" key="4">
    <source>
        <dbReference type="EMBL" id="UOO95683.1"/>
    </source>
</evidence>
<dbReference type="CDD" id="cd00431">
    <property type="entry name" value="cysteine_hydrolases"/>
    <property type="match status" value="1"/>
</dbReference>
<dbReference type="KEGG" id="hdo:MUK72_02995"/>
<dbReference type="InterPro" id="IPR050272">
    <property type="entry name" value="Isochorismatase-like_hydrls"/>
</dbReference>
<protein>
    <submittedName>
        <fullName evidence="3">Cysteine hydrolase</fullName>
    </submittedName>
</protein>
<reference evidence="4" key="2">
    <citation type="submission" date="2022-04" db="EMBL/GenBank/DDBJ databases">
        <title>Sequencing and genomic assembly of Halococcus dombrowskii.</title>
        <authorList>
            <person name="Lim S.W."/>
            <person name="MacLea K.S."/>
        </authorList>
    </citation>
    <scope>NUCLEOTIDE SEQUENCE</scope>
    <source>
        <strain evidence="4">H4</strain>
    </source>
</reference>
<dbReference type="InterPro" id="IPR000868">
    <property type="entry name" value="Isochorismatase-like_dom"/>
</dbReference>
<feature type="domain" description="Isochorismatase-like" evidence="2">
    <location>
        <begin position="12"/>
        <end position="191"/>
    </location>
</feature>
<proteinExistence type="predicted"/>
<gene>
    <name evidence="3" type="ORF">GCM10008985_13860</name>
    <name evidence="4" type="ORF">MUK72_02995</name>
</gene>
<dbReference type="Gene3D" id="3.40.50.850">
    <property type="entry name" value="Isochorismatase-like"/>
    <property type="match status" value="1"/>
</dbReference>
<dbReference type="EMBL" id="CP095005">
    <property type="protein sequence ID" value="UOO95683.1"/>
    <property type="molecule type" value="Genomic_DNA"/>
</dbReference>
<evidence type="ECO:0000259" key="2">
    <source>
        <dbReference type="Pfam" id="PF00857"/>
    </source>
</evidence>
<dbReference type="PANTHER" id="PTHR43540">
    <property type="entry name" value="PEROXYUREIDOACRYLATE/UREIDOACRYLATE AMIDOHYDROLASE-RELATED"/>
    <property type="match status" value="1"/>
</dbReference>
<accession>A0AAV3SG98</accession>
<dbReference type="Proteomes" id="UP000830542">
    <property type="component" value="Chromosome"/>
</dbReference>
<keyword evidence="5" id="KW-1185">Reference proteome</keyword>
<evidence type="ECO:0000313" key="3">
    <source>
        <dbReference type="EMBL" id="GAA0458819.1"/>
    </source>
</evidence>
<dbReference type="SUPFAM" id="SSF52499">
    <property type="entry name" value="Isochorismatase-like hydrolases"/>
    <property type="match status" value="1"/>
</dbReference>
<dbReference type="AlphaFoldDB" id="A0AAV3SG98"/>
<dbReference type="InterPro" id="IPR036380">
    <property type="entry name" value="Isochorismatase-like_sf"/>
</dbReference>
<dbReference type="Proteomes" id="UP001500962">
    <property type="component" value="Unassembled WGS sequence"/>
</dbReference>